<dbReference type="OrthoDB" id="3259181at2759"/>
<dbReference type="Proteomes" id="UP000759537">
    <property type="component" value="Unassembled WGS sequence"/>
</dbReference>
<feature type="compositionally biased region" description="Acidic residues" evidence="1">
    <location>
        <begin position="91"/>
        <end position="106"/>
    </location>
</feature>
<feature type="compositionally biased region" description="Polar residues" evidence="1">
    <location>
        <begin position="33"/>
        <end position="45"/>
    </location>
</feature>
<evidence type="ECO:0000313" key="4">
    <source>
        <dbReference type="Proteomes" id="UP000759537"/>
    </source>
</evidence>
<dbReference type="AlphaFoldDB" id="A0A9P5JTG5"/>
<dbReference type="EMBL" id="WHVB01000001">
    <property type="protein sequence ID" value="KAF8487445.1"/>
    <property type="molecule type" value="Genomic_DNA"/>
</dbReference>
<evidence type="ECO:0000313" key="2">
    <source>
        <dbReference type="EMBL" id="KAF8460448.1"/>
    </source>
</evidence>
<gene>
    <name evidence="3" type="ORF">DFH94DRAFT_678468</name>
    <name evidence="2" type="ORF">DFH94DRAFT_687199</name>
</gene>
<keyword evidence="4" id="KW-1185">Reference proteome</keyword>
<evidence type="ECO:0000313" key="3">
    <source>
        <dbReference type="EMBL" id="KAF8487445.1"/>
    </source>
</evidence>
<proteinExistence type="predicted"/>
<feature type="region of interest" description="Disordered" evidence="1">
    <location>
        <begin position="1"/>
        <end position="150"/>
    </location>
</feature>
<accession>A0A9P5JTG5</accession>
<dbReference type="EMBL" id="WHVB01000181">
    <property type="protein sequence ID" value="KAF8460448.1"/>
    <property type="molecule type" value="Genomic_DNA"/>
</dbReference>
<organism evidence="2 4">
    <name type="scientific">Russula ochroleuca</name>
    <dbReference type="NCBI Taxonomy" id="152965"/>
    <lineage>
        <taxon>Eukaryota</taxon>
        <taxon>Fungi</taxon>
        <taxon>Dikarya</taxon>
        <taxon>Basidiomycota</taxon>
        <taxon>Agaricomycotina</taxon>
        <taxon>Agaricomycetes</taxon>
        <taxon>Russulales</taxon>
        <taxon>Russulaceae</taxon>
        <taxon>Russula</taxon>
    </lineage>
</organism>
<comment type="caution">
    <text evidence="2">The sequence shown here is derived from an EMBL/GenBank/DDBJ whole genome shotgun (WGS) entry which is preliminary data.</text>
</comment>
<reference evidence="2" key="2">
    <citation type="journal article" date="2020" name="Nat. Commun.">
        <title>Large-scale genome sequencing of mycorrhizal fungi provides insights into the early evolution of symbiotic traits.</title>
        <authorList>
            <person name="Miyauchi S."/>
            <person name="Kiss E."/>
            <person name="Kuo A."/>
            <person name="Drula E."/>
            <person name="Kohler A."/>
            <person name="Sanchez-Garcia M."/>
            <person name="Morin E."/>
            <person name="Andreopoulos B."/>
            <person name="Barry K.W."/>
            <person name="Bonito G."/>
            <person name="Buee M."/>
            <person name="Carver A."/>
            <person name="Chen C."/>
            <person name="Cichocki N."/>
            <person name="Clum A."/>
            <person name="Culley D."/>
            <person name="Crous P.W."/>
            <person name="Fauchery L."/>
            <person name="Girlanda M."/>
            <person name="Hayes R.D."/>
            <person name="Keri Z."/>
            <person name="LaButti K."/>
            <person name="Lipzen A."/>
            <person name="Lombard V."/>
            <person name="Magnuson J."/>
            <person name="Maillard F."/>
            <person name="Murat C."/>
            <person name="Nolan M."/>
            <person name="Ohm R.A."/>
            <person name="Pangilinan J."/>
            <person name="Pereira M.F."/>
            <person name="Perotto S."/>
            <person name="Peter M."/>
            <person name="Pfister S."/>
            <person name="Riley R."/>
            <person name="Sitrit Y."/>
            <person name="Stielow J.B."/>
            <person name="Szollosi G."/>
            <person name="Zifcakova L."/>
            <person name="Stursova M."/>
            <person name="Spatafora J.W."/>
            <person name="Tedersoo L."/>
            <person name="Vaario L.M."/>
            <person name="Yamada A."/>
            <person name="Yan M."/>
            <person name="Wang P."/>
            <person name="Xu J."/>
            <person name="Bruns T."/>
            <person name="Baldrian P."/>
            <person name="Vilgalys R."/>
            <person name="Dunand C."/>
            <person name="Henrissat B."/>
            <person name="Grigoriev I.V."/>
            <person name="Hibbett D."/>
            <person name="Nagy L.G."/>
            <person name="Martin F.M."/>
        </authorList>
    </citation>
    <scope>NUCLEOTIDE SEQUENCE</scope>
    <source>
        <strain evidence="2">Prilba</strain>
    </source>
</reference>
<evidence type="ECO:0000256" key="1">
    <source>
        <dbReference type="SAM" id="MobiDB-lite"/>
    </source>
</evidence>
<protein>
    <submittedName>
        <fullName evidence="2">Uncharacterized protein</fullName>
    </submittedName>
</protein>
<reference evidence="2" key="1">
    <citation type="submission" date="2019-10" db="EMBL/GenBank/DDBJ databases">
        <authorList>
            <consortium name="DOE Joint Genome Institute"/>
            <person name="Kuo A."/>
            <person name="Miyauchi S."/>
            <person name="Kiss E."/>
            <person name="Drula E."/>
            <person name="Kohler A."/>
            <person name="Sanchez-Garcia M."/>
            <person name="Andreopoulos B."/>
            <person name="Barry K.W."/>
            <person name="Bonito G."/>
            <person name="Buee M."/>
            <person name="Carver A."/>
            <person name="Chen C."/>
            <person name="Cichocki N."/>
            <person name="Clum A."/>
            <person name="Culley D."/>
            <person name="Crous P.W."/>
            <person name="Fauchery L."/>
            <person name="Girlanda M."/>
            <person name="Hayes R."/>
            <person name="Keri Z."/>
            <person name="LaButti K."/>
            <person name="Lipzen A."/>
            <person name="Lombard V."/>
            <person name="Magnuson J."/>
            <person name="Maillard F."/>
            <person name="Morin E."/>
            <person name="Murat C."/>
            <person name="Nolan M."/>
            <person name="Ohm R."/>
            <person name="Pangilinan J."/>
            <person name="Pereira M."/>
            <person name="Perotto S."/>
            <person name="Peter M."/>
            <person name="Riley R."/>
            <person name="Sitrit Y."/>
            <person name="Stielow B."/>
            <person name="Szollosi G."/>
            <person name="Zifcakova L."/>
            <person name="Stursova M."/>
            <person name="Spatafora J.W."/>
            <person name="Tedersoo L."/>
            <person name="Vaario L.-M."/>
            <person name="Yamada A."/>
            <person name="Yan M."/>
            <person name="Wang P."/>
            <person name="Xu J."/>
            <person name="Bruns T."/>
            <person name="Baldrian P."/>
            <person name="Vilgalys R."/>
            <person name="Henrissat B."/>
            <person name="Grigoriev I.V."/>
            <person name="Hibbett D."/>
            <person name="Nagy L.G."/>
            <person name="Martin F.M."/>
        </authorList>
    </citation>
    <scope>NUCLEOTIDE SEQUENCE</scope>
    <source>
        <strain evidence="2">Prilba</strain>
    </source>
</reference>
<sequence length="180" mass="19300">MTDQAALGPDGQLLDTSKIAWFNDPDDPKPIQPCTTATPSTSSVQGAVITFLLTTKRKQTADGAQPDADTDIEDKDFGDSLTESGSNGSDDGLDSDDLEIGNEELADMLPSKTIPEVNNQKGRMLKSKTKLRPTAGPARKKARISSDDDIEEVEANKKCPGHHFSGKLIPSCAFHKVLAF</sequence>
<name>A0A9P5JTG5_9AGAM</name>